<dbReference type="SMART" id="SM00671">
    <property type="entry name" value="SEL1"/>
    <property type="match status" value="4"/>
</dbReference>
<feature type="compositionally biased region" description="Polar residues" evidence="1">
    <location>
        <begin position="1070"/>
        <end position="1085"/>
    </location>
</feature>
<dbReference type="InterPro" id="IPR011990">
    <property type="entry name" value="TPR-like_helical_dom_sf"/>
</dbReference>
<dbReference type="PANTHER" id="PTHR11102">
    <property type="entry name" value="SEL-1-LIKE PROTEIN"/>
    <property type="match status" value="1"/>
</dbReference>
<feature type="region of interest" description="Disordered" evidence="1">
    <location>
        <begin position="1101"/>
        <end position="1139"/>
    </location>
</feature>
<organism evidence="2">
    <name type="scientific">Alsobacter sp. KACC 23698</name>
    <dbReference type="NCBI Taxonomy" id="3149229"/>
    <lineage>
        <taxon>Bacteria</taxon>
        <taxon>Pseudomonadati</taxon>
        <taxon>Pseudomonadota</taxon>
        <taxon>Alphaproteobacteria</taxon>
        <taxon>Hyphomicrobiales</taxon>
        <taxon>Alsobacteraceae</taxon>
        <taxon>Alsobacter</taxon>
    </lineage>
</organism>
<dbReference type="Pfam" id="PF08238">
    <property type="entry name" value="Sel1"/>
    <property type="match status" value="4"/>
</dbReference>
<feature type="region of interest" description="Disordered" evidence="1">
    <location>
        <begin position="1"/>
        <end position="23"/>
    </location>
</feature>
<feature type="compositionally biased region" description="Basic and acidic residues" evidence="1">
    <location>
        <begin position="43"/>
        <end position="55"/>
    </location>
</feature>
<evidence type="ECO:0008006" key="3">
    <source>
        <dbReference type="Google" id="ProtNLM"/>
    </source>
</evidence>
<name>A0AAU7JHB4_9HYPH</name>
<sequence>MKQAIPWSVKGVDANARDAAKDAARRAGMTLGEWLNTVIAETASEREERERREAAQSHAPAHPQARDFEGEERPAAHAASPSRSRPAAPASRPAARHEDDAAAERLASLEARLERLSQRAGETALPRTAAKRQPAGERQDAYADRNDLASVLERAMQENRLRTEAVEEKTAGALDSIVRFMERSDTRRGEELSALAQAQERTSTALRDALGLVTNRMDSLERAIAHKGSTELEPIRAAILRLEERIEHKTASATASPSRIEASIKQLESRLVDIADKLEETEHASSARGGDRGRGERIARIEEKLASVLDALDAQGGADRYDDDDAETLIPPAHTLDEAIAQIRSRQTRLEAPPQRRPREADRTAELLDGLRGDVVSLAERLERMDQPRDPPGVDAMRRELADLARTVQTISNRSDFASLERSVATLSDRVENWEAHQDGERHHGPAQHVLDDMRNLVEELRPVAGLTALRDDIGGLAARLDRAPAQGMSAEVVEAILSQIADLRGVVAKAARPVSLEPLEKQVAALGHRLDIALAKPSRGSGQVGSAALADLSDAVAAIRAAMQDFNPQASFDRLEQRLEELGQRFDREGDRGDFDDIRGRLSPIEGQLRSLGEKLDSFKGAPANRAALDALDRKMSALSEALDRKSAAPDMTPLETLVRTLGDKIDKVRTGAGDAPSLDALQGHLASMTAALERSGEGFSALRSMERSIGDLFAKIEDAKLGALAAADVAATKAANEAAARVMGSDTSRSAPSEFAEVRTRQTLEAVHDTLEKIVERLGMLESDMASDRVRLMTVAEGAGRQQQARDAAPSAASAPTVTAQKLAAAAAAAEAARALGLQPQRQPARPTARASDAERAHDAPTQSSASAAIMDLADDMLLEPGSGRPQGHGERVAPDFDRDDQAESPKASFIAAARKAAQAAHGAQPIREEPKSRFRLGGSDKTGKVKTAAKAVAASAQDAISRSAASDGDAIGAAAGGGSAVEQVRAYVDAKRRPILIGLATILLAVSGAQVARNMLQGQEPSNLAPPQAPIDGTARNAEKQSQLAPPAASQPARPAPESAAPAAPTMGSSLTAPTGVPAQTFTANPLAPGVSFGARDPATVGSLAPAPKPGPADAKAPEGKAQDGKGPEAPAASLPTGAWPKALQKAASLNDPAASYEIAVRLADGRGATRDPKLSAQWFEKAAGLGLAPAQYRLGSIYEKGVGVAKDLAMAKSWYQRAADAGNAKAMHNLGVLIAEGVGGKPDYSGAAQWFRKAAEFGVRDSQYNLAILTARGLGVQQNLPESWMWFSLAAAQGDQDAFKKRDEVAGRMDAAQLAAAKAALDAFRAKPQDAKANDVAAPAGGWDRDSAGDAPAKARSAKL</sequence>
<gene>
    <name evidence="2" type="ORF">ABEG18_01810</name>
</gene>
<feature type="compositionally biased region" description="Low complexity" evidence="1">
    <location>
        <begin position="76"/>
        <end position="93"/>
    </location>
</feature>
<feature type="compositionally biased region" description="Basic and acidic residues" evidence="1">
    <location>
        <begin position="890"/>
        <end position="906"/>
    </location>
</feature>
<feature type="region of interest" description="Disordered" evidence="1">
    <location>
        <begin position="837"/>
        <end position="867"/>
    </location>
</feature>
<dbReference type="RefSeq" id="WP_406856390.1">
    <property type="nucleotide sequence ID" value="NZ_CP157484.1"/>
</dbReference>
<dbReference type="InterPro" id="IPR006597">
    <property type="entry name" value="Sel1-like"/>
</dbReference>
<dbReference type="SUPFAM" id="SSF81901">
    <property type="entry name" value="HCP-like"/>
    <property type="match status" value="1"/>
</dbReference>
<feature type="compositionally biased region" description="Basic and acidic residues" evidence="1">
    <location>
        <begin position="134"/>
        <end position="144"/>
    </location>
</feature>
<feature type="region of interest" description="Disordered" evidence="1">
    <location>
        <begin position="41"/>
        <end position="101"/>
    </location>
</feature>
<dbReference type="InterPro" id="IPR050767">
    <property type="entry name" value="Sel1_AlgK"/>
</dbReference>
<dbReference type="Gene3D" id="1.25.40.10">
    <property type="entry name" value="Tetratricopeptide repeat domain"/>
    <property type="match status" value="1"/>
</dbReference>
<evidence type="ECO:0000313" key="2">
    <source>
        <dbReference type="EMBL" id="XBO39545.1"/>
    </source>
</evidence>
<evidence type="ECO:0000256" key="1">
    <source>
        <dbReference type="SAM" id="MobiDB-lite"/>
    </source>
</evidence>
<feature type="compositionally biased region" description="Low complexity" evidence="1">
    <location>
        <begin position="1044"/>
        <end position="1068"/>
    </location>
</feature>
<feature type="region of interest" description="Disordered" evidence="1">
    <location>
        <begin position="1332"/>
        <end position="1364"/>
    </location>
</feature>
<dbReference type="EMBL" id="CP157484">
    <property type="protein sequence ID" value="XBO39545.1"/>
    <property type="molecule type" value="Genomic_DNA"/>
</dbReference>
<feature type="region of interest" description="Disordered" evidence="1">
    <location>
        <begin position="117"/>
        <end position="144"/>
    </location>
</feature>
<feature type="region of interest" description="Disordered" evidence="1">
    <location>
        <begin position="1022"/>
        <end position="1085"/>
    </location>
</feature>
<feature type="compositionally biased region" description="Low complexity" evidence="1">
    <location>
        <begin position="910"/>
        <end position="926"/>
    </location>
</feature>
<feature type="compositionally biased region" description="Basic and acidic residues" evidence="1">
    <location>
        <begin position="64"/>
        <end position="75"/>
    </location>
</feature>
<feature type="region of interest" description="Disordered" evidence="1">
    <location>
        <begin position="880"/>
        <end position="945"/>
    </location>
</feature>
<dbReference type="PANTHER" id="PTHR11102:SF160">
    <property type="entry name" value="ERAD-ASSOCIATED E3 UBIQUITIN-PROTEIN LIGASE COMPONENT HRD3"/>
    <property type="match status" value="1"/>
</dbReference>
<feature type="compositionally biased region" description="Basic and acidic residues" evidence="1">
    <location>
        <begin position="1119"/>
        <end position="1130"/>
    </location>
</feature>
<proteinExistence type="predicted"/>
<accession>A0AAU7JHB4</accession>
<reference evidence="2" key="1">
    <citation type="submission" date="2024-05" db="EMBL/GenBank/DDBJ databases">
        <authorList>
            <person name="Kim S."/>
            <person name="Heo J."/>
            <person name="Choi H."/>
            <person name="Choi Y."/>
            <person name="Kwon S.-W."/>
            <person name="Kim Y."/>
        </authorList>
    </citation>
    <scope>NUCLEOTIDE SEQUENCE</scope>
    <source>
        <strain evidence="2">KACC 23698</strain>
    </source>
</reference>
<protein>
    <recommendedName>
        <fullName evidence="3">Localization factor PodJL</fullName>
    </recommendedName>
</protein>